<evidence type="ECO:0000256" key="6">
    <source>
        <dbReference type="ARBA" id="ARBA00022840"/>
    </source>
</evidence>
<dbReference type="FunFam" id="3.40.50.300:FF:000854">
    <property type="entry name" value="Multidrug ABC transporter ATP-binding protein"/>
    <property type="match status" value="1"/>
</dbReference>
<dbReference type="PROSITE" id="PS50893">
    <property type="entry name" value="ABC_TRANSPORTER_2"/>
    <property type="match status" value="1"/>
</dbReference>
<dbReference type="Gene3D" id="1.20.1560.10">
    <property type="entry name" value="ABC transporter type 1, transmembrane domain"/>
    <property type="match status" value="1"/>
</dbReference>
<dbReference type="SUPFAM" id="SSF90123">
    <property type="entry name" value="ABC transporter transmembrane region"/>
    <property type="match status" value="1"/>
</dbReference>
<feature type="transmembrane region" description="Helical" evidence="9">
    <location>
        <begin position="237"/>
        <end position="259"/>
    </location>
</feature>
<evidence type="ECO:0000256" key="2">
    <source>
        <dbReference type="ARBA" id="ARBA00022448"/>
    </source>
</evidence>
<dbReference type="InterPro" id="IPR011527">
    <property type="entry name" value="ABC1_TM_dom"/>
</dbReference>
<dbReference type="InterPro" id="IPR003593">
    <property type="entry name" value="AAA+_ATPase"/>
</dbReference>
<gene>
    <name evidence="12" type="ORF">BN1051_01385</name>
</gene>
<dbReference type="AlphaFoldDB" id="A0A078MP40"/>
<dbReference type="PATRIC" id="fig|1461584.3.peg.1373"/>
<feature type="transmembrane region" description="Helical" evidence="9">
    <location>
        <begin position="127"/>
        <end position="149"/>
    </location>
</feature>
<dbReference type="Gene3D" id="3.40.50.300">
    <property type="entry name" value="P-loop containing nucleotide triphosphate hydrolases"/>
    <property type="match status" value="1"/>
</dbReference>
<dbReference type="CDD" id="cd18548">
    <property type="entry name" value="ABC_6TM_Tm287_like"/>
    <property type="match status" value="1"/>
</dbReference>
<organism evidence="12">
    <name type="scientific">Arthrobacter saudimassiliensis</name>
    <dbReference type="NCBI Taxonomy" id="1461584"/>
    <lineage>
        <taxon>Bacteria</taxon>
        <taxon>Bacillati</taxon>
        <taxon>Actinomycetota</taxon>
        <taxon>Actinomycetes</taxon>
        <taxon>Micrococcales</taxon>
        <taxon>Micrococcaceae</taxon>
        <taxon>Arthrobacter</taxon>
    </lineage>
</organism>
<dbReference type="PROSITE" id="PS50929">
    <property type="entry name" value="ABC_TM1F"/>
    <property type="match status" value="1"/>
</dbReference>
<evidence type="ECO:0000256" key="4">
    <source>
        <dbReference type="ARBA" id="ARBA00022692"/>
    </source>
</evidence>
<dbReference type="SUPFAM" id="SSF52540">
    <property type="entry name" value="P-loop containing nucleoside triphosphate hydrolases"/>
    <property type="match status" value="1"/>
</dbReference>
<feature type="transmembrane region" description="Helical" evidence="9">
    <location>
        <begin position="54"/>
        <end position="78"/>
    </location>
</feature>
<evidence type="ECO:0000259" key="10">
    <source>
        <dbReference type="PROSITE" id="PS50893"/>
    </source>
</evidence>
<dbReference type="GO" id="GO:0015421">
    <property type="term" value="F:ABC-type oligopeptide transporter activity"/>
    <property type="evidence" value="ECO:0007669"/>
    <property type="project" value="TreeGrafter"/>
</dbReference>
<feature type="transmembrane region" description="Helical" evidence="9">
    <location>
        <begin position="12"/>
        <end position="34"/>
    </location>
</feature>
<dbReference type="InterPro" id="IPR003439">
    <property type="entry name" value="ABC_transporter-like_ATP-bd"/>
</dbReference>
<evidence type="ECO:0000256" key="9">
    <source>
        <dbReference type="SAM" id="Phobius"/>
    </source>
</evidence>
<keyword evidence="7 9" id="KW-1133">Transmembrane helix</keyword>
<evidence type="ECO:0000259" key="11">
    <source>
        <dbReference type="PROSITE" id="PS50929"/>
    </source>
</evidence>
<evidence type="ECO:0000256" key="8">
    <source>
        <dbReference type="ARBA" id="ARBA00023136"/>
    </source>
</evidence>
<sequence length="577" mass="62313">MLLRLVRQNLAPYKGAVAVVVLLQLLQTVATLYLPTLNADIIDRGVVTGNTAVILDVGGWMLAVTAGQVVCAVAATYLASRVAMSAGRDIRDRLFTSVESFSSREVGTFGAPSLITRTTNDVQQVQMTLLMTFTVMVSAPIMGLGGVLLALNQDVALSGILLLILPALFIVIGLVLRRLIPLFRRVQQQIDRVNGVLREQIMGLAVIRAFVRERTEQERFDGANRTLTETQLRTAQYMALLFPAAMLVANLASVAVVWFGAYRIDAGQMQIGALTAFIAYIMQILMAVMMSMFMIMMLPRAAVCAERIYEVLDTESTVRDAADAVPLVYDGGTLVFDNVGYTYPGAEAPVLHNVSFTAASGQTTAIIGSTGAGKSTLVNLVPRLLDATDGRILVDGQDIRAVTLQSLRSGIGLVPQRAYLFSGTVASNLRFGRPEATDTELWEALEIAQAADFVRASPEGLEQRVEQGGGNFSGGQRQRLAIARALVVRPAVYLFDDSFSALDFATDARLRTALKQRTADATVLIVAQRVNTISDAARIVVLEEGRVAAQGTHAELLETSPTYREIVESQLTAEEVP</sequence>
<dbReference type="GO" id="GO:0016887">
    <property type="term" value="F:ATP hydrolysis activity"/>
    <property type="evidence" value="ECO:0007669"/>
    <property type="project" value="InterPro"/>
</dbReference>
<evidence type="ECO:0000256" key="7">
    <source>
        <dbReference type="ARBA" id="ARBA00022989"/>
    </source>
</evidence>
<dbReference type="InterPro" id="IPR027417">
    <property type="entry name" value="P-loop_NTPase"/>
</dbReference>
<keyword evidence="6 12" id="KW-0067">ATP-binding</keyword>
<reference evidence="12" key="1">
    <citation type="submission" date="2014-07" db="EMBL/GenBank/DDBJ databases">
        <authorList>
            <person name="Urmite Genomes Urmite Genomes"/>
        </authorList>
    </citation>
    <scope>NUCLEOTIDE SEQUENCE</scope>
    <source>
        <strain evidence="12">11W110_air</strain>
    </source>
</reference>
<evidence type="ECO:0000256" key="3">
    <source>
        <dbReference type="ARBA" id="ARBA00022475"/>
    </source>
</evidence>
<dbReference type="Pfam" id="PF00664">
    <property type="entry name" value="ABC_membrane"/>
    <property type="match status" value="1"/>
</dbReference>
<protein>
    <submittedName>
        <fullName evidence="12">Putative multidrug export ATP-binding/permease protein</fullName>
    </submittedName>
</protein>
<feature type="domain" description="ABC transmembrane type-1" evidence="11">
    <location>
        <begin position="18"/>
        <end position="300"/>
    </location>
</feature>
<evidence type="ECO:0000256" key="1">
    <source>
        <dbReference type="ARBA" id="ARBA00004651"/>
    </source>
</evidence>
<dbReference type="InterPro" id="IPR017871">
    <property type="entry name" value="ABC_transporter-like_CS"/>
</dbReference>
<dbReference type="PROSITE" id="PS00211">
    <property type="entry name" value="ABC_TRANSPORTER_1"/>
    <property type="match status" value="1"/>
</dbReference>
<evidence type="ECO:0000313" key="12">
    <source>
        <dbReference type="EMBL" id="CEA08049.1"/>
    </source>
</evidence>
<keyword evidence="8 9" id="KW-0472">Membrane</keyword>
<feature type="transmembrane region" description="Helical" evidence="9">
    <location>
        <begin position="271"/>
        <end position="298"/>
    </location>
</feature>
<keyword evidence="3" id="KW-1003">Cell membrane</keyword>
<dbReference type="FunFam" id="1.20.1560.10:FF:000040">
    <property type="entry name" value="Multidrug ABC transporter ATP-binding protein"/>
    <property type="match status" value="1"/>
</dbReference>
<name>A0A078MP40_9MICC</name>
<proteinExistence type="predicted"/>
<dbReference type="Pfam" id="PF00005">
    <property type="entry name" value="ABC_tran"/>
    <property type="match status" value="1"/>
</dbReference>
<feature type="domain" description="ABC transporter" evidence="10">
    <location>
        <begin position="334"/>
        <end position="569"/>
    </location>
</feature>
<evidence type="ECO:0000256" key="5">
    <source>
        <dbReference type="ARBA" id="ARBA00022741"/>
    </source>
</evidence>
<accession>A0A078MP40</accession>
<dbReference type="PANTHER" id="PTHR43394:SF1">
    <property type="entry name" value="ATP-BINDING CASSETTE SUB-FAMILY B MEMBER 10, MITOCHONDRIAL"/>
    <property type="match status" value="1"/>
</dbReference>
<keyword evidence="2" id="KW-0813">Transport</keyword>
<dbReference type="InterPro" id="IPR036640">
    <property type="entry name" value="ABC1_TM_sf"/>
</dbReference>
<dbReference type="GO" id="GO:0005886">
    <property type="term" value="C:plasma membrane"/>
    <property type="evidence" value="ECO:0007669"/>
    <property type="project" value="UniProtKB-SubCell"/>
</dbReference>
<feature type="transmembrane region" description="Helical" evidence="9">
    <location>
        <begin position="155"/>
        <end position="176"/>
    </location>
</feature>
<dbReference type="PANTHER" id="PTHR43394">
    <property type="entry name" value="ATP-DEPENDENT PERMEASE MDL1, MITOCHONDRIAL"/>
    <property type="match status" value="1"/>
</dbReference>
<dbReference type="EMBL" id="LN483070">
    <property type="protein sequence ID" value="CEA08049.1"/>
    <property type="molecule type" value="Genomic_DNA"/>
</dbReference>
<dbReference type="SMART" id="SM00382">
    <property type="entry name" value="AAA"/>
    <property type="match status" value="1"/>
</dbReference>
<comment type="subcellular location">
    <subcellularLocation>
        <location evidence="1">Cell membrane</location>
        <topology evidence="1">Multi-pass membrane protein</topology>
    </subcellularLocation>
</comment>
<dbReference type="GO" id="GO:0005524">
    <property type="term" value="F:ATP binding"/>
    <property type="evidence" value="ECO:0007669"/>
    <property type="project" value="UniProtKB-KW"/>
</dbReference>
<keyword evidence="4 9" id="KW-0812">Transmembrane</keyword>
<keyword evidence="5" id="KW-0547">Nucleotide-binding</keyword>
<dbReference type="InterPro" id="IPR039421">
    <property type="entry name" value="Type_1_exporter"/>
</dbReference>